<gene>
    <name evidence="2" type="ORF">LY79DRAFT_558791</name>
</gene>
<protein>
    <submittedName>
        <fullName evidence="2">Uncharacterized protein</fullName>
    </submittedName>
</protein>
<evidence type="ECO:0000256" key="1">
    <source>
        <dbReference type="SAM" id="MobiDB-lite"/>
    </source>
</evidence>
<evidence type="ECO:0000313" key="2">
    <source>
        <dbReference type="EMBL" id="KAK1585321.1"/>
    </source>
</evidence>
<dbReference type="Proteomes" id="UP001230504">
    <property type="component" value="Unassembled WGS sequence"/>
</dbReference>
<organism evidence="2 3">
    <name type="scientific">Colletotrichum navitas</name>
    <dbReference type="NCBI Taxonomy" id="681940"/>
    <lineage>
        <taxon>Eukaryota</taxon>
        <taxon>Fungi</taxon>
        <taxon>Dikarya</taxon>
        <taxon>Ascomycota</taxon>
        <taxon>Pezizomycotina</taxon>
        <taxon>Sordariomycetes</taxon>
        <taxon>Hypocreomycetidae</taxon>
        <taxon>Glomerellales</taxon>
        <taxon>Glomerellaceae</taxon>
        <taxon>Colletotrichum</taxon>
        <taxon>Colletotrichum graminicola species complex</taxon>
    </lineage>
</organism>
<evidence type="ECO:0000313" key="3">
    <source>
        <dbReference type="Proteomes" id="UP001230504"/>
    </source>
</evidence>
<comment type="caution">
    <text evidence="2">The sequence shown here is derived from an EMBL/GenBank/DDBJ whole genome shotgun (WGS) entry which is preliminary data.</text>
</comment>
<dbReference type="RefSeq" id="XP_060412347.1">
    <property type="nucleotide sequence ID" value="XM_060558207.1"/>
</dbReference>
<sequence>MRPAHLNAATHRPPLLGQWHTPSTSAMGVTKHLIQALPAAVADWDAESRRAKSVERICRSAQGWGGEGMHRANPAQPWALSLFPSQLAFGSRPKSRACERGWWCQKSVFSDEPPMNSIREMTYRQKRTKGSVKMRGNEAQTSSKTCLGI</sequence>
<feature type="region of interest" description="Disordered" evidence="1">
    <location>
        <begin position="128"/>
        <end position="149"/>
    </location>
</feature>
<dbReference type="AlphaFoldDB" id="A0AAD8V1H2"/>
<feature type="compositionally biased region" description="Polar residues" evidence="1">
    <location>
        <begin position="138"/>
        <end position="149"/>
    </location>
</feature>
<keyword evidence="3" id="KW-1185">Reference proteome</keyword>
<dbReference type="EMBL" id="JAHLJV010000045">
    <property type="protein sequence ID" value="KAK1585321.1"/>
    <property type="molecule type" value="Genomic_DNA"/>
</dbReference>
<accession>A0AAD8V1H2</accession>
<reference evidence="2" key="1">
    <citation type="submission" date="2021-06" db="EMBL/GenBank/DDBJ databases">
        <title>Comparative genomics, transcriptomics and evolutionary studies reveal genomic signatures of adaptation to plant cell wall in hemibiotrophic fungi.</title>
        <authorList>
            <consortium name="DOE Joint Genome Institute"/>
            <person name="Baroncelli R."/>
            <person name="Diaz J.F."/>
            <person name="Benocci T."/>
            <person name="Peng M."/>
            <person name="Battaglia E."/>
            <person name="Haridas S."/>
            <person name="Andreopoulos W."/>
            <person name="Labutti K."/>
            <person name="Pangilinan J."/>
            <person name="Floch G.L."/>
            <person name="Makela M.R."/>
            <person name="Henrissat B."/>
            <person name="Grigoriev I.V."/>
            <person name="Crouch J.A."/>
            <person name="De Vries R.P."/>
            <person name="Sukno S.A."/>
            <person name="Thon M.R."/>
        </authorList>
    </citation>
    <scope>NUCLEOTIDE SEQUENCE</scope>
    <source>
        <strain evidence="2">CBS 125086</strain>
    </source>
</reference>
<proteinExistence type="predicted"/>
<dbReference type="GeneID" id="85442447"/>
<name>A0AAD8V1H2_9PEZI</name>